<keyword evidence="9" id="KW-1185">Reference proteome</keyword>
<accession>A0ABS1KVC7</accession>
<dbReference type="InterPro" id="IPR025896">
    <property type="entry name" value="Spi_Prtas-inh"/>
</dbReference>
<comment type="caution">
    <text evidence="8">The sequence shown here is derived from an EMBL/GenBank/DDBJ whole genome shotgun (WGS) entry which is preliminary data.</text>
</comment>
<dbReference type="EMBL" id="JAERRB010000006">
    <property type="protein sequence ID" value="MBL0743396.1"/>
    <property type="molecule type" value="Genomic_DNA"/>
</dbReference>
<gene>
    <name evidence="8" type="ORF">JI741_19340</name>
</gene>
<feature type="chain" id="PRO_5047092968" evidence="6">
    <location>
        <begin position="24"/>
        <end position="403"/>
    </location>
</feature>
<evidence type="ECO:0000256" key="6">
    <source>
        <dbReference type="SAM" id="SignalP"/>
    </source>
</evidence>
<evidence type="ECO:0000256" key="2">
    <source>
        <dbReference type="ARBA" id="ARBA00022670"/>
    </source>
</evidence>
<proteinExistence type="inferred from homology"/>
<dbReference type="RefSeq" id="WP_202012708.1">
    <property type="nucleotide sequence ID" value="NZ_JAERRB010000006.1"/>
</dbReference>
<feature type="domain" description="Spi protease inhibitor" evidence="7">
    <location>
        <begin position="38"/>
        <end position="130"/>
    </location>
</feature>
<dbReference type="InterPro" id="IPR000200">
    <property type="entry name" value="Peptidase_C10"/>
</dbReference>
<dbReference type="Gene3D" id="3.90.70.50">
    <property type="entry name" value="Peptidase C10, streptopain"/>
    <property type="match status" value="2"/>
</dbReference>
<dbReference type="SUPFAM" id="SSF54001">
    <property type="entry name" value="Cysteine proteinases"/>
    <property type="match status" value="1"/>
</dbReference>
<dbReference type="Pfam" id="PF13734">
    <property type="entry name" value="Inhibitor_I69"/>
    <property type="match status" value="1"/>
</dbReference>
<evidence type="ECO:0000256" key="3">
    <source>
        <dbReference type="ARBA" id="ARBA00022729"/>
    </source>
</evidence>
<evidence type="ECO:0000256" key="4">
    <source>
        <dbReference type="ARBA" id="ARBA00022801"/>
    </source>
</evidence>
<evidence type="ECO:0000256" key="5">
    <source>
        <dbReference type="ARBA" id="ARBA00022807"/>
    </source>
</evidence>
<evidence type="ECO:0000259" key="7">
    <source>
        <dbReference type="Pfam" id="PF13734"/>
    </source>
</evidence>
<feature type="signal peptide" evidence="6">
    <location>
        <begin position="1"/>
        <end position="23"/>
    </location>
</feature>
<sequence>MKIQQKILPFLFLIACVFSCRDAGDNVVPPSELPDENMVSIDEAIAFASVQTPNVISGNGRTARQKIKRAETLKRGGTLPAAYVVNYEGGGFVILSADNRLSPVLAHSDASTFRTDTLMPEGLKEWLDGIGNTVRQLRSAHVKQDPAVKRLWKSYTETPKRTRSKNGRIVYGQVGDCNNGDTQFYQTVSVDPLVLSTWDQTAGYNNLLANWGCGGTGNGRVLTGCVATAMAQVMRYWQFPTTYTWGAMPLGSGSAETSRLMRDLGLPANLNMSYSCTASGAFGTAIPGTFANFGYPTPNYASYNYNTVRFDLANDRPVVMGGSGPSGGHCWVVDGFSEQHYYTCGPDPNTPGEWISTYVGVSKAIHVNWGWSGVFNGYFGTSNFNPGSMSFNTNDIMVTNIHP</sequence>
<keyword evidence="4" id="KW-0378">Hydrolase</keyword>
<dbReference type="Pfam" id="PF01640">
    <property type="entry name" value="Peptidase_C10"/>
    <property type="match status" value="1"/>
</dbReference>
<reference evidence="8 9" key="1">
    <citation type="submission" date="2021-01" db="EMBL/GenBank/DDBJ databases">
        <title>Chryseolinea sp. Jin1 Genome sequencing and assembly.</title>
        <authorList>
            <person name="Kim I."/>
        </authorList>
    </citation>
    <scope>NUCLEOTIDE SEQUENCE [LARGE SCALE GENOMIC DNA]</scope>
    <source>
        <strain evidence="8 9">Jin1</strain>
    </source>
</reference>
<name>A0ABS1KVC7_9BACT</name>
<keyword evidence="2" id="KW-0645">Protease</keyword>
<dbReference type="Proteomes" id="UP000613030">
    <property type="component" value="Unassembled WGS sequence"/>
</dbReference>
<dbReference type="InterPro" id="IPR038765">
    <property type="entry name" value="Papain-like_cys_pep_sf"/>
</dbReference>
<keyword evidence="3 6" id="KW-0732">Signal</keyword>
<protein>
    <submittedName>
        <fullName evidence="8">C10 family peptidase</fullName>
    </submittedName>
</protein>
<dbReference type="Gene3D" id="3.30.910.30">
    <property type="entry name" value="Peptidase C10 family"/>
    <property type="match status" value="1"/>
</dbReference>
<evidence type="ECO:0000313" key="8">
    <source>
        <dbReference type="EMBL" id="MBL0743396.1"/>
    </source>
</evidence>
<comment type="similarity">
    <text evidence="1">Belongs to the peptidase C10 family.</text>
</comment>
<dbReference type="InterPro" id="IPR044934">
    <property type="entry name" value="Streptopain_sf"/>
</dbReference>
<organism evidence="8 9">
    <name type="scientific">Chryseolinea lacunae</name>
    <dbReference type="NCBI Taxonomy" id="2801331"/>
    <lineage>
        <taxon>Bacteria</taxon>
        <taxon>Pseudomonadati</taxon>
        <taxon>Bacteroidota</taxon>
        <taxon>Cytophagia</taxon>
        <taxon>Cytophagales</taxon>
        <taxon>Fulvivirgaceae</taxon>
        <taxon>Chryseolinea</taxon>
    </lineage>
</organism>
<evidence type="ECO:0000256" key="1">
    <source>
        <dbReference type="ARBA" id="ARBA00009693"/>
    </source>
</evidence>
<keyword evidence="5" id="KW-0788">Thiol protease</keyword>
<evidence type="ECO:0000313" key="9">
    <source>
        <dbReference type="Proteomes" id="UP000613030"/>
    </source>
</evidence>